<dbReference type="SUPFAM" id="SSF53474">
    <property type="entry name" value="alpha/beta-Hydrolases"/>
    <property type="match status" value="1"/>
</dbReference>
<dbReference type="EMBL" id="CP017565">
    <property type="protein sequence ID" value="APA90467.1"/>
    <property type="molecule type" value="Genomic_DNA"/>
</dbReference>
<geneLocation type="plasmid" evidence="8 9">
    <name>pl2WSM5005</name>
</geneLocation>
<keyword evidence="9" id="KW-1185">Reference proteome</keyword>
<evidence type="ECO:0000256" key="3">
    <source>
        <dbReference type="ARBA" id="ARBA00022723"/>
    </source>
</evidence>
<keyword evidence="6" id="KW-0106">Calcium</keyword>
<dbReference type="PROSITE" id="PS51257">
    <property type="entry name" value="PROKAR_LIPOPROTEIN"/>
    <property type="match status" value="1"/>
</dbReference>
<dbReference type="GO" id="GO:0052689">
    <property type="term" value="F:carboxylic ester hydrolase activity"/>
    <property type="evidence" value="ECO:0007669"/>
    <property type="project" value="UniProtKB-KW"/>
</dbReference>
<keyword evidence="3" id="KW-0479">Metal-binding</keyword>
<dbReference type="GO" id="GO:0046872">
    <property type="term" value="F:metal ion binding"/>
    <property type="evidence" value="ECO:0007669"/>
    <property type="project" value="UniProtKB-KW"/>
</dbReference>
<sequence length="629" mass="65283">MNVRISAIASVAVSLMTAGCGDGGGVQTASPQQPTLAEMCTTSTMQKAMPTGVTVKDIPNLWTSLPAVFRATKGGVNLLAENALGDGAPAYCLVTGSFVTNSVTGKTANFAAGFPAADKWNGKYLQIGCGGNCGNVGESGAPNPAHLRAGFAVWQTDDGHVDGSIAATGTSLESDSSWAVSSPGVQNTDAVQDYLHRAVHTMAVLGQHATASAYNVQTVKRSYFMGCSDGGREAMVEATKYPLDFDGIVAGAPYNPRKNHPNTMTRALVQLRSTSAQLSGAQMKLVASAMTTACDAADGVTDGLIQNPNACNFNPRKDIPMCAAGAAGSDSCLSSDQIDSVAAIVSAARDQTGSVLAAGWSPGTLADAADTAAFPSQPAAGPDPFGPQPYLTMFNDWAFSNYTLKNIVFNGDPKYDGRTTLGQTFGLSDPADPSTFHVTFPSQTTGAIQNAFLNGTWDDPAALAPFIQKGGKLFMYHGLTDPYLNANNTVTYYENLASAEGGFAALKKNVRLFLAPGMDHCQGGAGPNAFVSQYQQFSPTIPFDPQHDALASLDNWVGTGQAPDSIIATKYTDDDSTKPVSRTMPLCPFPAQAHYSGSGSPADAANWSCADGDNSMLRLGTAGTLAGMQ</sequence>
<dbReference type="InterPro" id="IPR011118">
    <property type="entry name" value="Tannase/feruloyl_esterase"/>
</dbReference>
<name>A0A1I9YW63_9BURK</name>
<dbReference type="Proteomes" id="UP000179860">
    <property type="component" value="Plasmid pl2WSM5005"/>
</dbReference>
<evidence type="ECO:0000256" key="7">
    <source>
        <dbReference type="ARBA" id="ARBA00023157"/>
    </source>
</evidence>
<organism evidence="8 9">
    <name type="scientific">Paraburkholderia sprentiae WSM5005</name>
    <dbReference type="NCBI Taxonomy" id="754502"/>
    <lineage>
        <taxon>Bacteria</taxon>
        <taxon>Pseudomonadati</taxon>
        <taxon>Pseudomonadota</taxon>
        <taxon>Betaproteobacteria</taxon>
        <taxon>Burkholderiales</taxon>
        <taxon>Burkholderiaceae</taxon>
        <taxon>Paraburkholderia</taxon>
    </lineage>
</organism>
<keyword evidence="8" id="KW-0614">Plasmid</keyword>
<accession>A0A1I9YW63</accession>
<evidence type="ECO:0000256" key="5">
    <source>
        <dbReference type="ARBA" id="ARBA00022801"/>
    </source>
</evidence>
<evidence type="ECO:0000256" key="1">
    <source>
        <dbReference type="ARBA" id="ARBA00006249"/>
    </source>
</evidence>
<dbReference type="PANTHER" id="PTHR33938:SF15">
    <property type="entry name" value="FERULOYL ESTERASE B-RELATED"/>
    <property type="match status" value="1"/>
</dbReference>
<dbReference type="PANTHER" id="PTHR33938">
    <property type="entry name" value="FERULOYL ESTERASE B-RELATED"/>
    <property type="match status" value="1"/>
</dbReference>
<dbReference type="AlphaFoldDB" id="A0A1I9YW63"/>
<evidence type="ECO:0000256" key="4">
    <source>
        <dbReference type="ARBA" id="ARBA00022729"/>
    </source>
</evidence>
<dbReference type="Pfam" id="PF07519">
    <property type="entry name" value="Tannase"/>
    <property type="match status" value="1"/>
</dbReference>
<proteinExistence type="inferred from homology"/>
<dbReference type="OrthoDB" id="8672133at2"/>
<keyword evidence="2" id="KW-0719">Serine esterase</keyword>
<reference evidence="8" key="2">
    <citation type="submission" date="2021-06" db="EMBL/GenBank/DDBJ databases">
        <authorList>
            <person name="Rogers T.H."/>
            <person name="Ramsay J.P."/>
            <person name="Wang P."/>
            <person name="Terpolilli J."/>
        </authorList>
    </citation>
    <scope>NUCLEOTIDE SEQUENCE [LARGE SCALE GENOMIC DNA]</scope>
    <source>
        <strain evidence="8">WSM5005</strain>
        <plasmid evidence="8">pl2WSM5005</plasmid>
    </source>
</reference>
<dbReference type="RefSeq" id="WP_071336757.1">
    <property type="nucleotide sequence ID" value="NZ_CP017565.2"/>
</dbReference>
<evidence type="ECO:0000313" key="8">
    <source>
        <dbReference type="EMBL" id="APA90467.1"/>
    </source>
</evidence>
<gene>
    <name evidence="8" type="ORF">BJG93_33340</name>
</gene>
<keyword evidence="5 8" id="KW-0378">Hydrolase</keyword>
<evidence type="ECO:0000313" key="9">
    <source>
        <dbReference type="Proteomes" id="UP000179860"/>
    </source>
</evidence>
<reference evidence="8" key="1">
    <citation type="submission" date="2016-09" db="EMBL/GenBank/DDBJ databases">
        <title>The Complete Genome of Burkholderia sprentiae wsm5005.</title>
        <authorList>
            <person name="De Meyer S."/>
            <person name="Wang P."/>
            <person name="Terpolilli J."/>
        </authorList>
    </citation>
    <scope>NUCLEOTIDE SEQUENCE [LARGE SCALE GENOMIC DNA]</scope>
    <source>
        <strain evidence="8">WSM5005</strain>
        <plasmid evidence="8">pl2WSM5005</plasmid>
    </source>
</reference>
<protein>
    <submittedName>
        <fullName evidence="8">Tannase/feruloyl esterase family alpha/beta hydrolase</fullName>
    </submittedName>
</protein>
<keyword evidence="7" id="KW-1015">Disulfide bond</keyword>
<evidence type="ECO:0000256" key="2">
    <source>
        <dbReference type="ARBA" id="ARBA00022487"/>
    </source>
</evidence>
<comment type="similarity">
    <text evidence="1">Belongs to the tannase family.</text>
</comment>
<keyword evidence="4" id="KW-0732">Signal</keyword>
<dbReference type="KEGG" id="pspw:BJG93_33340"/>
<evidence type="ECO:0000256" key="6">
    <source>
        <dbReference type="ARBA" id="ARBA00022837"/>
    </source>
</evidence>
<dbReference type="InterPro" id="IPR029058">
    <property type="entry name" value="AB_hydrolase_fold"/>
</dbReference>